<evidence type="ECO:0000256" key="13">
    <source>
        <dbReference type="ARBA" id="ARBA00030071"/>
    </source>
</evidence>
<evidence type="ECO:0000256" key="1">
    <source>
        <dbReference type="ARBA" id="ARBA00004651"/>
    </source>
</evidence>
<organism evidence="18 19">
    <name type="scientific">Paracoccus fistulariae</name>
    <dbReference type="NCBI Taxonomy" id="658446"/>
    <lineage>
        <taxon>Bacteria</taxon>
        <taxon>Pseudomonadati</taxon>
        <taxon>Pseudomonadota</taxon>
        <taxon>Alphaproteobacteria</taxon>
        <taxon>Rhodobacterales</taxon>
        <taxon>Paracoccaceae</taxon>
        <taxon>Paracoccus</taxon>
    </lineage>
</organism>
<evidence type="ECO:0000256" key="11">
    <source>
        <dbReference type="ARBA" id="ARBA00023136"/>
    </source>
</evidence>
<evidence type="ECO:0000256" key="10">
    <source>
        <dbReference type="ARBA" id="ARBA00023002"/>
    </source>
</evidence>
<evidence type="ECO:0000313" key="19">
    <source>
        <dbReference type="Proteomes" id="UP001219349"/>
    </source>
</evidence>
<proteinExistence type="inferred from homology"/>
<dbReference type="InterPro" id="IPR050968">
    <property type="entry name" value="Cytochrome_c_oxidase_bac_sub4"/>
</dbReference>
<evidence type="ECO:0000256" key="9">
    <source>
        <dbReference type="ARBA" id="ARBA00022989"/>
    </source>
</evidence>
<comment type="subcellular location">
    <subcellularLocation>
        <location evidence="1">Cell membrane</location>
        <topology evidence="1">Multi-pass membrane protein</topology>
    </subcellularLocation>
</comment>
<dbReference type="PANTHER" id="PTHR36835:SF1">
    <property type="entry name" value="CYTOCHROME BO(3) UBIQUINOL OXIDASE SUBUNIT 4"/>
    <property type="match status" value="1"/>
</dbReference>
<evidence type="ECO:0000256" key="6">
    <source>
        <dbReference type="ARBA" id="ARBA00022475"/>
    </source>
</evidence>
<keyword evidence="9 17" id="KW-1133">Transmembrane helix</keyword>
<comment type="function">
    <text evidence="12">Cytochrome bo(3) ubiquinol terminal oxidase is the component of the aerobic respiratory chain of E.coli that predominates when cells are grown at high aeration. Has proton pump activity across the membrane in addition to electron transfer, pumping 2 protons/electron.</text>
</comment>
<keyword evidence="6" id="KW-1003">Cell membrane</keyword>
<dbReference type="InterPro" id="IPR014210">
    <property type="entry name" value="Cyt_o_ubiqinol_oxidase_su4"/>
</dbReference>
<keyword evidence="19" id="KW-1185">Reference proteome</keyword>
<evidence type="ECO:0000256" key="17">
    <source>
        <dbReference type="SAM" id="Phobius"/>
    </source>
</evidence>
<keyword evidence="7 17" id="KW-0812">Transmembrane</keyword>
<dbReference type="NCBIfam" id="TIGR02847">
    <property type="entry name" value="CyoD"/>
    <property type="match status" value="1"/>
</dbReference>
<protein>
    <recommendedName>
        <fullName evidence="4">Cytochrome bo(3) ubiquinol oxidase subunit 4</fullName>
    </recommendedName>
    <alternativeName>
        <fullName evidence="16">Cytochrome o ubiquinol oxidase subunit 4</fullName>
    </alternativeName>
    <alternativeName>
        <fullName evidence="13">Oxidase bo(3) subunit 4</fullName>
    </alternativeName>
    <alternativeName>
        <fullName evidence="14">Ubiquinol oxidase polypeptide IV</fullName>
    </alternativeName>
    <alternativeName>
        <fullName evidence="15">Ubiquinol oxidase subunit 4</fullName>
    </alternativeName>
</protein>
<evidence type="ECO:0000256" key="2">
    <source>
        <dbReference type="ARBA" id="ARBA00008079"/>
    </source>
</evidence>
<feature type="transmembrane region" description="Helical" evidence="17">
    <location>
        <begin position="89"/>
        <end position="111"/>
    </location>
</feature>
<dbReference type="Pfam" id="PF03626">
    <property type="entry name" value="COX4_pro"/>
    <property type="match status" value="1"/>
</dbReference>
<keyword evidence="5" id="KW-0813">Transport</keyword>
<evidence type="ECO:0000256" key="4">
    <source>
        <dbReference type="ARBA" id="ARBA00014689"/>
    </source>
</evidence>
<evidence type="ECO:0000256" key="15">
    <source>
        <dbReference type="ARBA" id="ARBA00031887"/>
    </source>
</evidence>
<comment type="subunit">
    <text evidence="3">Heterooctamer of two A chains, two B chains, two C chains and two D chains.</text>
</comment>
<reference evidence="18 19" key="1">
    <citation type="submission" date="2021-01" db="EMBL/GenBank/DDBJ databases">
        <title>Biogeographic distribution of Paracoccus.</title>
        <authorList>
            <person name="Hollensteiner J."/>
            <person name="Leineberger J."/>
            <person name="Brinkhoff T."/>
            <person name="Daniel R."/>
        </authorList>
    </citation>
    <scope>NUCLEOTIDE SEQUENCE [LARGE SCALE GENOMIC DNA]</scope>
    <source>
        <strain evidence="18 19">KCTC 22803</strain>
    </source>
</reference>
<evidence type="ECO:0000256" key="8">
    <source>
        <dbReference type="ARBA" id="ARBA00022982"/>
    </source>
</evidence>
<sequence>MSVHTQDAHHQTDDHAANGYDHGSYKSYFTGFVLSVILTAIPFAVVMSGGLESRLMTVLLVVGFAAVQIVVHMIYFLHMNTRSDEGWTFMSMVFTIIILVVVLAGSIWVMYHMNTNMMPTMDHEALGIGS</sequence>
<dbReference type="PANTHER" id="PTHR36835">
    <property type="entry name" value="CYTOCHROME BO(3) UBIQUINOL OXIDASE SUBUNIT 4"/>
    <property type="match status" value="1"/>
</dbReference>
<dbReference type="Proteomes" id="UP001219349">
    <property type="component" value="Chromosome"/>
</dbReference>
<comment type="similarity">
    <text evidence="2">Belongs to the cytochrome c oxidase bacterial subunit 4 family.</text>
</comment>
<evidence type="ECO:0000256" key="7">
    <source>
        <dbReference type="ARBA" id="ARBA00022692"/>
    </source>
</evidence>
<keyword evidence="11 17" id="KW-0472">Membrane</keyword>
<evidence type="ECO:0000256" key="5">
    <source>
        <dbReference type="ARBA" id="ARBA00022448"/>
    </source>
</evidence>
<gene>
    <name evidence="18" type="primary">cyoD</name>
    <name evidence="18" type="ORF">JHX87_07985</name>
</gene>
<evidence type="ECO:0000256" key="12">
    <source>
        <dbReference type="ARBA" id="ARBA00025694"/>
    </source>
</evidence>
<evidence type="ECO:0000256" key="14">
    <source>
        <dbReference type="ARBA" id="ARBA00030211"/>
    </source>
</evidence>
<keyword evidence="8" id="KW-0249">Electron transport</keyword>
<dbReference type="EMBL" id="CP067136">
    <property type="protein sequence ID" value="WCR08722.1"/>
    <property type="molecule type" value="Genomic_DNA"/>
</dbReference>
<evidence type="ECO:0000256" key="3">
    <source>
        <dbReference type="ARBA" id="ARBA00011700"/>
    </source>
</evidence>
<dbReference type="InterPro" id="IPR005171">
    <property type="entry name" value="Cyt_c_oxidase_su4_prok"/>
</dbReference>
<accession>A0ABY7SRW0</accession>
<evidence type="ECO:0000256" key="16">
    <source>
        <dbReference type="ARBA" id="ARBA00032185"/>
    </source>
</evidence>
<keyword evidence="10" id="KW-0560">Oxidoreductase</keyword>
<dbReference type="RefSeq" id="WP_271885796.1">
    <property type="nucleotide sequence ID" value="NZ_CP067136.1"/>
</dbReference>
<name>A0ABY7SRW0_9RHOB</name>
<feature type="transmembrane region" description="Helical" evidence="17">
    <location>
        <begin position="58"/>
        <end position="77"/>
    </location>
</feature>
<feature type="transmembrane region" description="Helical" evidence="17">
    <location>
        <begin position="28"/>
        <end position="46"/>
    </location>
</feature>
<evidence type="ECO:0000313" key="18">
    <source>
        <dbReference type="EMBL" id="WCR08722.1"/>
    </source>
</evidence>